<dbReference type="InterPro" id="IPR027275">
    <property type="entry name" value="PRC-brl_dom"/>
</dbReference>
<evidence type="ECO:0000259" key="2">
    <source>
        <dbReference type="Pfam" id="PF05239"/>
    </source>
</evidence>
<feature type="compositionally biased region" description="Basic and acidic residues" evidence="1">
    <location>
        <begin position="227"/>
        <end position="240"/>
    </location>
</feature>
<evidence type="ECO:0000256" key="1">
    <source>
        <dbReference type="SAM" id="MobiDB-lite"/>
    </source>
</evidence>
<gene>
    <name evidence="4" type="ORF">GCM10009741_39200</name>
</gene>
<dbReference type="Pfam" id="PF09557">
    <property type="entry name" value="DUF2382"/>
    <property type="match status" value="1"/>
</dbReference>
<protein>
    <submittedName>
        <fullName evidence="4">PRC and DUF2382 domain-containing protein</fullName>
    </submittedName>
</protein>
<dbReference type="InterPro" id="IPR019060">
    <property type="entry name" value="DUF2382"/>
</dbReference>
<organism evidence="4 5">
    <name type="scientific">Kribbella lupini</name>
    <dbReference type="NCBI Taxonomy" id="291602"/>
    <lineage>
        <taxon>Bacteria</taxon>
        <taxon>Bacillati</taxon>
        <taxon>Actinomycetota</taxon>
        <taxon>Actinomycetes</taxon>
        <taxon>Propionibacteriales</taxon>
        <taxon>Kribbellaceae</taxon>
        <taxon>Kribbella</taxon>
    </lineage>
</organism>
<dbReference type="InterPro" id="IPR052967">
    <property type="entry name" value="Stress_Response_Assoc"/>
</dbReference>
<accession>A0ABN2B3V4</accession>
<feature type="domain" description="DUF2382" evidence="3">
    <location>
        <begin position="135"/>
        <end position="242"/>
    </location>
</feature>
<dbReference type="Gene3D" id="3.90.50.10">
    <property type="entry name" value="Photosynthetic Reaction Center, subunit H, domain 2"/>
    <property type="match status" value="1"/>
</dbReference>
<dbReference type="PANTHER" id="PTHR38463">
    <property type="entry name" value="STRESS RESPONSE PROTEIN YSNF"/>
    <property type="match status" value="1"/>
</dbReference>
<evidence type="ECO:0000313" key="5">
    <source>
        <dbReference type="Proteomes" id="UP001500363"/>
    </source>
</evidence>
<reference evidence="4 5" key="1">
    <citation type="journal article" date="2019" name="Int. J. Syst. Evol. Microbiol.">
        <title>The Global Catalogue of Microorganisms (GCM) 10K type strain sequencing project: providing services to taxonomists for standard genome sequencing and annotation.</title>
        <authorList>
            <consortium name="The Broad Institute Genomics Platform"/>
            <consortium name="The Broad Institute Genome Sequencing Center for Infectious Disease"/>
            <person name="Wu L."/>
            <person name="Ma J."/>
        </authorList>
    </citation>
    <scope>NUCLEOTIDE SEQUENCE [LARGE SCALE GENOMIC DNA]</scope>
    <source>
        <strain evidence="4 5">JCM 14303</strain>
    </source>
</reference>
<feature type="compositionally biased region" description="Basic and acidic residues" evidence="1">
    <location>
        <begin position="117"/>
        <end position="131"/>
    </location>
</feature>
<name>A0ABN2B3V4_9ACTN</name>
<proteinExistence type="predicted"/>
<dbReference type="Pfam" id="PF05239">
    <property type="entry name" value="PRC"/>
    <property type="match status" value="1"/>
</dbReference>
<dbReference type="EMBL" id="BAAANC010000002">
    <property type="protein sequence ID" value="GAA1533027.1"/>
    <property type="molecule type" value="Genomic_DNA"/>
</dbReference>
<dbReference type="PANTHER" id="PTHR38463:SF1">
    <property type="entry name" value="STRESS RESPONSE PROTEIN YSNF"/>
    <property type="match status" value="1"/>
</dbReference>
<dbReference type="RefSeq" id="WP_344175933.1">
    <property type="nucleotide sequence ID" value="NZ_BAAANC010000002.1"/>
</dbReference>
<feature type="region of interest" description="Disordered" evidence="1">
    <location>
        <begin position="227"/>
        <end position="253"/>
    </location>
</feature>
<feature type="region of interest" description="Disordered" evidence="1">
    <location>
        <begin position="111"/>
        <end position="131"/>
    </location>
</feature>
<comment type="caution">
    <text evidence="4">The sequence shown here is derived from an EMBL/GenBank/DDBJ whole genome shotgun (WGS) entry which is preliminary data.</text>
</comment>
<evidence type="ECO:0000259" key="3">
    <source>
        <dbReference type="Pfam" id="PF09557"/>
    </source>
</evidence>
<sequence>MSTAQELERTIGQDVYDVEGQKVGTAANLYASDLSGEPEWVTVKTGLFGSKESFVPLAGAHAEQDGLHVGQRKDLIKDAPRIDDQGHLSEAEAAELYRHYSMQAGGMDRGMAQPGQERGKNMSGKNKDMKGREEMIRSEERLHAGTETVETGKVRLHKRVVTEEQQVTVPVSHEEVHVVREPIENGRAGGTIGEEDVEVTLHEERPVVAKETVAVERVGLDTETVREEQQVREKVRKEQVEVVDDADPKHRRS</sequence>
<dbReference type="InterPro" id="IPR014747">
    <property type="entry name" value="Bac_photo_RC_H_C"/>
</dbReference>
<dbReference type="SUPFAM" id="SSF50346">
    <property type="entry name" value="PRC-barrel domain"/>
    <property type="match status" value="1"/>
</dbReference>
<keyword evidence="5" id="KW-1185">Reference proteome</keyword>
<dbReference type="Proteomes" id="UP001500363">
    <property type="component" value="Unassembled WGS sequence"/>
</dbReference>
<feature type="domain" description="PRC-barrel" evidence="2">
    <location>
        <begin position="11"/>
        <end position="75"/>
    </location>
</feature>
<evidence type="ECO:0000313" key="4">
    <source>
        <dbReference type="EMBL" id="GAA1533027.1"/>
    </source>
</evidence>
<dbReference type="NCBIfam" id="TIGR02271">
    <property type="entry name" value="YsnF/AvaK domain"/>
    <property type="match status" value="1"/>
</dbReference>
<dbReference type="InterPro" id="IPR011033">
    <property type="entry name" value="PRC_barrel-like_sf"/>
</dbReference>